<keyword evidence="6" id="KW-1185">Reference proteome</keyword>
<dbReference type="PANTHER" id="PTHR43004:SF19">
    <property type="entry name" value="BINDING MONOOXYGENASE, PUTATIVE (JCVI)-RELATED"/>
    <property type="match status" value="1"/>
</dbReference>
<dbReference type="SUPFAM" id="SSF51905">
    <property type="entry name" value="FAD/NAD(P)-binding domain"/>
    <property type="match status" value="1"/>
</dbReference>
<comment type="caution">
    <text evidence="5">The sequence shown here is derived from an EMBL/GenBank/DDBJ whole genome shotgun (WGS) entry which is preliminary data.</text>
</comment>
<comment type="cofactor">
    <cofactor evidence="1">
        <name>FAD</name>
        <dbReference type="ChEBI" id="CHEBI:57692"/>
    </cofactor>
</comment>
<dbReference type="PANTHER" id="PTHR43004">
    <property type="entry name" value="TRK SYSTEM POTASSIUM UPTAKE PROTEIN"/>
    <property type="match status" value="1"/>
</dbReference>
<name>A0A7W3N111_9ACTN</name>
<dbReference type="RefSeq" id="WP_182706697.1">
    <property type="nucleotide sequence ID" value="NZ_JACJII010000001.1"/>
</dbReference>
<dbReference type="EMBL" id="JACJII010000001">
    <property type="protein sequence ID" value="MBA9005538.1"/>
    <property type="molecule type" value="Genomic_DNA"/>
</dbReference>
<gene>
    <name evidence="5" type="ORF">HNR21_004420</name>
</gene>
<organism evidence="5 6">
    <name type="scientific">Thermomonospora cellulosilytica</name>
    <dbReference type="NCBI Taxonomy" id="1411118"/>
    <lineage>
        <taxon>Bacteria</taxon>
        <taxon>Bacillati</taxon>
        <taxon>Actinomycetota</taxon>
        <taxon>Actinomycetes</taxon>
        <taxon>Streptosporangiales</taxon>
        <taxon>Thermomonosporaceae</taxon>
        <taxon>Thermomonospora</taxon>
    </lineage>
</organism>
<feature type="domain" description="FAD-binding" evidence="4">
    <location>
        <begin position="5"/>
        <end position="359"/>
    </location>
</feature>
<evidence type="ECO:0000256" key="3">
    <source>
        <dbReference type="ARBA" id="ARBA00022827"/>
    </source>
</evidence>
<dbReference type="Pfam" id="PF01494">
    <property type="entry name" value="FAD_binding_3"/>
    <property type="match status" value="1"/>
</dbReference>
<evidence type="ECO:0000256" key="1">
    <source>
        <dbReference type="ARBA" id="ARBA00001974"/>
    </source>
</evidence>
<keyword evidence="2" id="KW-0285">Flavoprotein</keyword>
<dbReference type="GO" id="GO:0016709">
    <property type="term" value="F:oxidoreductase activity, acting on paired donors, with incorporation or reduction of molecular oxygen, NAD(P)H as one donor, and incorporation of one atom of oxygen"/>
    <property type="evidence" value="ECO:0007669"/>
    <property type="project" value="UniProtKB-ARBA"/>
</dbReference>
<reference evidence="5 6" key="1">
    <citation type="submission" date="2020-08" db="EMBL/GenBank/DDBJ databases">
        <title>Sequencing the genomes of 1000 actinobacteria strains.</title>
        <authorList>
            <person name="Klenk H.-P."/>
        </authorList>
    </citation>
    <scope>NUCLEOTIDE SEQUENCE [LARGE SCALE GENOMIC DNA]</scope>
    <source>
        <strain evidence="5 6">DSM 45823</strain>
    </source>
</reference>
<dbReference type="InterPro" id="IPR050641">
    <property type="entry name" value="RIFMO-like"/>
</dbReference>
<dbReference type="Gene3D" id="3.50.50.60">
    <property type="entry name" value="FAD/NAD(P)-binding domain"/>
    <property type="match status" value="1"/>
</dbReference>
<dbReference type="Gene3D" id="3.40.30.120">
    <property type="match status" value="1"/>
</dbReference>
<dbReference type="Pfam" id="PF21274">
    <property type="entry name" value="Rng_hyd_C"/>
    <property type="match status" value="1"/>
</dbReference>
<accession>A0A7W3N111</accession>
<evidence type="ECO:0000313" key="6">
    <source>
        <dbReference type="Proteomes" id="UP000539313"/>
    </source>
</evidence>
<dbReference type="InterPro" id="IPR036188">
    <property type="entry name" value="FAD/NAD-bd_sf"/>
</dbReference>
<dbReference type="AlphaFoldDB" id="A0A7W3N111"/>
<dbReference type="GO" id="GO:0071949">
    <property type="term" value="F:FAD binding"/>
    <property type="evidence" value="ECO:0007669"/>
    <property type="project" value="InterPro"/>
</dbReference>
<proteinExistence type="predicted"/>
<evidence type="ECO:0000313" key="5">
    <source>
        <dbReference type="EMBL" id="MBA9005538.1"/>
    </source>
</evidence>
<sequence>MLPERTSVLVVGAGPVGLSAAAFLGWHGIDSVVVDRHPGLSGHPRARGITPRTMELLRVIGLEERVRGTASARELAANDGIHLAESLAGRPLGQMRQPYFQFGSPNFEELSPTSWCMCHQDELEPILRDRAVELGADVHFGVECTAVEPDGDGVWARLRPADGGTERRLRADYVIAADGANGRIRQWLGIGTSGPGRLGHFLNISFEADLSAQLGERRFIMCYITKAGVRCALLPVDNARRWMLHVMCEPEEVPGITEERCVELVRAAAGVPDLEVRIAGALPWESAGRVADRMRAGRVFLAGDAAHVMPPTGAFGSNTGIQDAHNLAWKLAAVLRGRAGDALLDTYEAERLPVARETMLQAVLRSKDRPGAGRDAAAPVDPRIVADPVVVLGYRYRSSAVVPEDGAASGEETVWAPQAAGEPGTRAPHVALAAGSTIDLVRRRFVVFAGPAEGAAWREACAEVERDLGVPFDVYTITDGAGEDTGHLHDLEGRWAAGYGVDPGGAVLVRPDGFVAWRSRSLPEDPGGELRRAMTRVLAVAAPAATGV</sequence>
<evidence type="ECO:0000256" key="2">
    <source>
        <dbReference type="ARBA" id="ARBA00022630"/>
    </source>
</evidence>
<keyword evidence="3" id="KW-0274">FAD</keyword>
<protein>
    <submittedName>
        <fullName evidence="5">Putative polyketide hydroxylase</fullName>
    </submittedName>
</protein>
<dbReference type="InterPro" id="IPR002938">
    <property type="entry name" value="FAD-bd"/>
</dbReference>
<dbReference type="PRINTS" id="PR00420">
    <property type="entry name" value="RNGMNOXGNASE"/>
</dbReference>
<evidence type="ECO:0000259" key="4">
    <source>
        <dbReference type="Pfam" id="PF01494"/>
    </source>
</evidence>
<dbReference type="Gene3D" id="3.30.9.10">
    <property type="entry name" value="D-Amino Acid Oxidase, subunit A, domain 2"/>
    <property type="match status" value="1"/>
</dbReference>
<dbReference type="Proteomes" id="UP000539313">
    <property type="component" value="Unassembled WGS sequence"/>
</dbReference>